<dbReference type="GO" id="GO:0019676">
    <property type="term" value="P:ammonia assimilation cycle"/>
    <property type="evidence" value="ECO:0007669"/>
    <property type="project" value="TreeGrafter"/>
</dbReference>
<evidence type="ECO:0000256" key="7">
    <source>
        <dbReference type="ARBA" id="ARBA00022630"/>
    </source>
</evidence>
<keyword evidence="8" id="KW-0288">FMN</keyword>
<name>A0A2P1QVZ1_9LEPT</name>
<evidence type="ECO:0000256" key="5">
    <source>
        <dbReference type="ARBA" id="ARBA00012079"/>
    </source>
</evidence>
<dbReference type="GO" id="GO:0006537">
    <property type="term" value="P:glutamate biosynthetic process"/>
    <property type="evidence" value="ECO:0007669"/>
    <property type="project" value="UniProtKB-KW"/>
</dbReference>
<evidence type="ECO:0000256" key="3">
    <source>
        <dbReference type="ARBA" id="ARBA00001974"/>
    </source>
</evidence>
<dbReference type="GO" id="GO:0046872">
    <property type="term" value="F:metal ion binding"/>
    <property type="evidence" value="ECO:0007669"/>
    <property type="project" value="UniProtKB-KW"/>
</dbReference>
<keyword evidence="10" id="KW-0274">FAD</keyword>
<dbReference type="FunFam" id="3.20.20.70:FF:000097">
    <property type="entry name" value="Glutamate synthase, large subunit"/>
    <property type="match status" value="1"/>
</dbReference>
<accession>A0A2P1QVZ1</accession>
<dbReference type="SUPFAM" id="SSF51395">
    <property type="entry name" value="FMN-linked oxidoreductases"/>
    <property type="match status" value="1"/>
</dbReference>
<evidence type="ECO:0000313" key="23">
    <source>
        <dbReference type="Proteomes" id="UP000033961"/>
    </source>
</evidence>
<dbReference type="EMBL" id="CP027843">
    <property type="protein sequence ID" value="AVQ13064.1"/>
    <property type="molecule type" value="Genomic_DNA"/>
</dbReference>
<keyword evidence="11" id="KW-0315">Glutamine amidotransferase</keyword>
<evidence type="ECO:0000259" key="21">
    <source>
        <dbReference type="PROSITE" id="PS51278"/>
    </source>
</evidence>
<dbReference type="FunFam" id="3.60.20.10:FF:000001">
    <property type="entry name" value="Glutamate synthase, large subunit"/>
    <property type="match status" value="1"/>
</dbReference>
<proteinExistence type="inferred from homology"/>
<keyword evidence="15" id="KW-0314">Glutamate biosynthesis</keyword>
<dbReference type="Gene3D" id="3.20.20.70">
    <property type="entry name" value="Aldolase class I"/>
    <property type="match status" value="2"/>
</dbReference>
<dbReference type="InterPro" id="IPR050711">
    <property type="entry name" value="ET-N_metabolism_enzyme"/>
</dbReference>
<dbReference type="InterPro" id="IPR006982">
    <property type="entry name" value="Glu_synth_centr_N"/>
</dbReference>
<dbReference type="GO" id="GO:0004355">
    <property type="term" value="F:glutamate synthase (NADPH) activity"/>
    <property type="evidence" value="ECO:0007669"/>
    <property type="project" value="UniProtKB-EC"/>
</dbReference>
<comment type="cofactor">
    <cofactor evidence="3">
        <name>FAD</name>
        <dbReference type="ChEBI" id="CHEBI:57692"/>
    </cofactor>
</comment>
<evidence type="ECO:0000256" key="13">
    <source>
        <dbReference type="ARBA" id="ARBA00023004"/>
    </source>
</evidence>
<evidence type="ECO:0000256" key="16">
    <source>
        <dbReference type="ARBA" id="ARBA00023291"/>
    </source>
</evidence>
<evidence type="ECO:0000313" key="22">
    <source>
        <dbReference type="EMBL" id="AVQ13064.1"/>
    </source>
</evidence>
<dbReference type="PANTHER" id="PTHR11938:SF133">
    <property type="entry name" value="GLUTAMATE SYNTHASE (NADH)"/>
    <property type="match status" value="1"/>
</dbReference>
<evidence type="ECO:0000256" key="9">
    <source>
        <dbReference type="ARBA" id="ARBA00022723"/>
    </source>
</evidence>
<dbReference type="Pfam" id="PF01645">
    <property type="entry name" value="Glu_synthase"/>
    <property type="match status" value="1"/>
</dbReference>
<evidence type="ECO:0000256" key="1">
    <source>
        <dbReference type="ARBA" id="ARBA00001917"/>
    </source>
</evidence>
<keyword evidence="7" id="KW-0285">Flavoprotein</keyword>
<dbReference type="FunFam" id="2.160.20.60:FF:000001">
    <property type="entry name" value="Glutamate synthase, large subunit"/>
    <property type="match status" value="1"/>
</dbReference>
<protein>
    <recommendedName>
        <fullName evidence="19">Glutamate synthase [NADPH] large chain</fullName>
        <ecNumber evidence="5">1.4.1.13</ecNumber>
    </recommendedName>
    <alternativeName>
        <fullName evidence="20">Glutamate synthase subunit alpha</fullName>
    </alternativeName>
</protein>
<dbReference type="EC" id="1.4.1.13" evidence="5"/>
<evidence type="ECO:0000256" key="8">
    <source>
        <dbReference type="ARBA" id="ARBA00022643"/>
    </source>
</evidence>
<sequence length="1554" mass="173084">MRDRFLFQFGLLKECFQFTQLSIYWTIAGEFCRNFSHRRPDVLWKPGKLDDEGFLQMNDLKEQLQLQSYLEENGLYEKSFEHDNCGVGFVASFQGENSHRIVSMGLKAVACLTHRGAVDADMVTGDGAGIMIQIPKKLFATYIEEMGHRRPEEDSIGVGMIFLPREDIDKQDMCRSLVESALMEFNFKLYAWRYVPVNPEVLGPKANQSRPQIEQVLIGKPEGMSSEDFETKLFLIQKKLMRDADRHSLAGDLYICSLSSERIVFKGLFNGNQVSQFYEDLNSEEMISPYCIFHQRYSTNTFPSWALAQPFRILAHNGEINTIAGNRIWMLAREEELECKKWGEYQKEIHPIIRPHMSDSASLDNAMEAIVRSGKDVLQAKAMLVPNAWSKNLTMSEELKSFYEYNNTLIEPWDGPAALAFAEGDWIGGALDRNGLRPARYAVTEDGLLVMGSEAGLVQVDEEIVTKKGRLGPGEMIGINLKEKKLYYNEDINSLFEKKYDYREWSRENVSYLNQDLDSSINETITYKGDDLRRRQILFAYSPFKQKSVIKPQAHQAKEAISSMGDDTPLSILMLSRIGLYTYFRQRFAQVTNPPIDYMREKGVTSLYTRLVKKMNLFGDEKPQNCLVLSHPYLTNLDLKRIREMEGKPYKILTLDATFEAHIEAEANINRNYLEKTLDALLEQALQAAKSGTNILVLSDKKLSKERAPIPMELAVGAVHNHLIRNKTRSAVSILVETGSAFEIHNVAVLLGYGASGVNSYLIWDTLFDLWEKGEFDGEDGTRPEFHKICGNYRYGVDDGLLKIMSKMGISILSSYVGGQVFEAIGLSRTLVSKYFPGTYSRISGIGIGGIEQNILRNHEQAFYKEINPEDFISEKDDQPHRWSPRVVKFLRKAAVDNDYEAFKEATKILKESDPINIRDLFDFVARKPIPIEEVETVTEIQKRFLTPGMSHGALSIEAHTDLAIAMNRLGAKSSSGEGGENPSRYVVNEKGDLANSSIKQIASGRFGVTSEYLNSATEIEIKIAQGAKPGEGGQLPGKKNNEEIATNRHTPMGIDLISPPPHHDIYSIEDLSQLIYDLKMANHKAQVSVKLVSEAGVGTIAAGVAKANADVILISGHVGGTGAAPITSIKYAGSPWELGLSETHQVLVMNGLRDRVVLRTDGGIVSGRDVIIAACLGAEEYGVGTASLVALGCIMARKCHLNNCPTGIATQDIKFRAKYKGSPDQLVNLFTCLALEVREYLAELGFRSIDEIIGRTDLLKQITRYERDRLDSLDLNPILVRLPLFYDPAKQKKDRSIRKEPIGEVLDDRIIKDAEKALEGKSSMALSYLVRNTNRTVGAKISGLIARKYGSKGLPGKLEIILEGTAGQSLGAWLVKGVQITLHGDANDYVGKGLCGGVIVIKKHRKSKFKAYENTIIGNTCLYGATSGKLFCSGRAGERFGVRNSGADAVVGGAGDHFLEYMTSGTVVCLGSVGKNMGAGMTGGIAYFFQKGWDVQSLLNKEYVKTVDLENGDYEVIKNLISEHSKLTGSDLSEGILRDFETNKNYFVKVVPK</sequence>
<evidence type="ECO:0000256" key="20">
    <source>
        <dbReference type="ARBA" id="ARBA00079921"/>
    </source>
</evidence>
<evidence type="ECO:0000256" key="15">
    <source>
        <dbReference type="ARBA" id="ARBA00023164"/>
    </source>
</evidence>
<evidence type="ECO:0000256" key="2">
    <source>
        <dbReference type="ARBA" id="ARBA00001927"/>
    </source>
</evidence>
<keyword evidence="6" id="KW-0028">Amino-acid biosynthesis</keyword>
<comment type="similarity">
    <text evidence="4">Belongs to the glutamate synthase family.</text>
</comment>
<dbReference type="Gene3D" id="2.160.20.60">
    <property type="entry name" value="Glutamate synthase, alpha subunit, C-terminal domain"/>
    <property type="match status" value="1"/>
</dbReference>
<keyword evidence="14" id="KW-0411">Iron-sulfur</keyword>
<comment type="cofactor">
    <cofactor evidence="2">
        <name>[3Fe-4S] cluster</name>
        <dbReference type="ChEBI" id="CHEBI:21137"/>
    </cofactor>
</comment>
<dbReference type="Gene3D" id="3.60.20.10">
    <property type="entry name" value="Glutamine Phosphoribosylpyrophosphate, subunit 1, domain 1"/>
    <property type="match status" value="1"/>
</dbReference>
<evidence type="ECO:0000256" key="4">
    <source>
        <dbReference type="ARBA" id="ARBA00009716"/>
    </source>
</evidence>
<dbReference type="InterPro" id="IPR036485">
    <property type="entry name" value="Glu_synth_asu_C_sf"/>
</dbReference>
<dbReference type="InterPro" id="IPR002932">
    <property type="entry name" value="Glu_synthdom"/>
</dbReference>
<evidence type="ECO:0000256" key="17">
    <source>
        <dbReference type="ARBA" id="ARBA00037898"/>
    </source>
</evidence>
<dbReference type="SUPFAM" id="SSF69336">
    <property type="entry name" value="Alpha subunit of glutamate synthase, C-terminal domain"/>
    <property type="match status" value="1"/>
</dbReference>
<dbReference type="CDD" id="cd00982">
    <property type="entry name" value="gltB_C"/>
    <property type="match status" value="1"/>
</dbReference>
<evidence type="ECO:0000256" key="14">
    <source>
        <dbReference type="ARBA" id="ARBA00023014"/>
    </source>
</evidence>
<comment type="pathway">
    <text evidence="17">Amino-acid biosynthesis; L-glutamate biosynthesis via GLT pathway; L-glutamate from 2-oxoglutarate and L-glutamine (NADP(+) route): step 1/1.</text>
</comment>
<organism evidence="22 23">
    <name type="scientific">Leptospira santarosai</name>
    <dbReference type="NCBI Taxonomy" id="28183"/>
    <lineage>
        <taxon>Bacteria</taxon>
        <taxon>Pseudomonadati</taxon>
        <taxon>Spirochaetota</taxon>
        <taxon>Spirochaetia</taxon>
        <taxon>Leptospirales</taxon>
        <taxon>Leptospiraceae</taxon>
        <taxon>Leptospira</taxon>
    </lineage>
</organism>
<dbReference type="Proteomes" id="UP000033961">
    <property type="component" value="Chromosome I"/>
</dbReference>
<evidence type="ECO:0000256" key="11">
    <source>
        <dbReference type="ARBA" id="ARBA00022962"/>
    </source>
</evidence>
<comment type="catalytic activity">
    <reaction evidence="18">
        <text>2 L-glutamate + NADP(+) = L-glutamine + 2-oxoglutarate + NADPH + H(+)</text>
        <dbReference type="Rhea" id="RHEA:15501"/>
        <dbReference type="ChEBI" id="CHEBI:15378"/>
        <dbReference type="ChEBI" id="CHEBI:16810"/>
        <dbReference type="ChEBI" id="CHEBI:29985"/>
        <dbReference type="ChEBI" id="CHEBI:57783"/>
        <dbReference type="ChEBI" id="CHEBI:58349"/>
        <dbReference type="ChEBI" id="CHEBI:58359"/>
        <dbReference type="EC" id="1.4.1.13"/>
    </reaction>
</comment>
<evidence type="ECO:0000256" key="19">
    <source>
        <dbReference type="ARBA" id="ARBA00072108"/>
    </source>
</evidence>
<reference evidence="22 23" key="1">
    <citation type="journal article" date="2015" name="Genome Announc.">
        <title>Draft Genome Sequences of Leptospira santarosai Strains U160, U164, and U233, Isolated from Asymptomatic Cattle.</title>
        <authorList>
            <person name="Kremer F.S."/>
            <person name="Eslabao M.R."/>
            <person name="Provisor M."/>
            <person name="Woloski R.D."/>
            <person name="Ramires O.V."/>
            <person name="Moreno L.Z."/>
            <person name="Moreno A.M."/>
            <person name="Hamond C."/>
            <person name="Lilenbaum W."/>
            <person name="Dellagostin O.A."/>
        </authorList>
    </citation>
    <scope>NUCLEOTIDE SEQUENCE [LARGE SCALE GENOMIC DNA]</scope>
    <source>
        <strain evidence="22 23">U160</strain>
    </source>
</reference>
<feature type="domain" description="Glutamine amidotransferase type-2" evidence="21">
    <location>
        <begin position="85"/>
        <end position="482"/>
    </location>
</feature>
<dbReference type="CDD" id="cd02808">
    <property type="entry name" value="GltS_FMN"/>
    <property type="match status" value="1"/>
</dbReference>
<dbReference type="InterPro" id="IPR013785">
    <property type="entry name" value="Aldolase_TIM"/>
</dbReference>
<keyword evidence="13" id="KW-0408">Iron</keyword>
<dbReference type="Pfam" id="PF00310">
    <property type="entry name" value="GATase_2"/>
    <property type="match status" value="1"/>
</dbReference>
<evidence type="ECO:0000256" key="12">
    <source>
        <dbReference type="ARBA" id="ARBA00023002"/>
    </source>
</evidence>
<dbReference type="PANTHER" id="PTHR11938">
    <property type="entry name" value="FAD NADPH DEHYDROGENASE/OXIDOREDUCTASE"/>
    <property type="match status" value="1"/>
</dbReference>
<gene>
    <name evidence="22" type="ORF">XB16_2760</name>
</gene>
<evidence type="ECO:0000256" key="6">
    <source>
        <dbReference type="ARBA" id="ARBA00022605"/>
    </source>
</evidence>
<dbReference type="SUPFAM" id="SSF56235">
    <property type="entry name" value="N-terminal nucleophile aminohydrolases (Ntn hydrolases)"/>
    <property type="match status" value="1"/>
</dbReference>
<evidence type="ECO:0000256" key="18">
    <source>
        <dbReference type="ARBA" id="ARBA00048151"/>
    </source>
</evidence>
<comment type="cofactor">
    <cofactor evidence="1">
        <name>FMN</name>
        <dbReference type="ChEBI" id="CHEBI:58210"/>
    </cofactor>
</comment>
<evidence type="ECO:0000256" key="10">
    <source>
        <dbReference type="ARBA" id="ARBA00022827"/>
    </source>
</evidence>
<dbReference type="NCBIfam" id="NF008730">
    <property type="entry name" value="PRK11750.1"/>
    <property type="match status" value="1"/>
</dbReference>
<dbReference type="CDD" id="cd00713">
    <property type="entry name" value="GltS"/>
    <property type="match status" value="1"/>
</dbReference>
<keyword evidence="16" id="KW-0003">3Fe-4S</keyword>
<dbReference type="Pfam" id="PF01493">
    <property type="entry name" value="GXGXG"/>
    <property type="match status" value="1"/>
</dbReference>
<dbReference type="InterPro" id="IPR002489">
    <property type="entry name" value="Glu_synth_asu_C"/>
</dbReference>
<dbReference type="Pfam" id="PF04898">
    <property type="entry name" value="Glu_syn_central"/>
    <property type="match status" value="1"/>
</dbReference>
<dbReference type="GO" id="GO:0051538">
    <property type="term" value="F:3 iron, 4 sulfur cluster binding"/>
    <property type="evidence" value="ECO:0007669"/>
    <property type="project" value="UniProtKB-KW"/>
</dbReference>
<dbReference type="InterPro" id="IPR017932">
    <property type="entry name" value="GATase_2_dom"/>
</dbReference>
<dbReference type="PROSITE" id="PS51278">
    <property type="entry name" value="GATASE_TYPE_2"/>
    <property type="match status" value="1"/>
</dbReference>
<dbReference type="InterPro" id="IPR029055">
    <property type="entry name" value="Ntn_hydrolases_N"/>
</dbReference>
<keyword evidence="12" id="KW-0560">Oxidoreductase</keyword>
<keyword evidence="9" id="KW-0479">Metal-binding</keyword>